<dbReference type="SUPFAM" id="SSF51445">
    <property type="entry name" value="(Trans)glycosidases"/>
    <property type="match status" value="1"/>
</dbReference>
<dbReference type="GO" id="GO:0005975">
    <property type="term" value="P:carbohydrate metabolic process"/>
    <property type="evidence" value="ECO:0007669"/>
    <property type="project" value="InterPro"/>
</dbReference>
<organism evidence="7">
    <name type="scientific">bioreactor metagenome</name>
    <dbReference type="NCBI Taxonomy" id="1076179"/>
    <lineage>
        <taxon>unclassified sequences</taxon>
        <taxon>metagenomes</taxon>
        <taxon>ecological metagenomes</taxon>
    </lineage>
</organism>
<dbReference type="CDD" id="cd06563">
    <property type="entry name" value="GH20_chitobiase-like"/>
    <property type="match status" value="1"/>
</dbReference>
<proteinExistence type="inferred from homology"/>
<dbReference type="GO" id="GO:0004563">
    <property type="term" value="F:beta-N-acetylhexosaminidase activity"/>
    <property type="evidence" value="ECO:0007669"/>
    <property type="project" value="UniProtKB-EC"/>
</dbReference>
<dbReference type="InterPro" id="IPR025705">
    <property type="entry name" value="Beta_hexosaminidase_sua/sub"/>
</dbReference>
<dbReference type="SUPFAM" id="SSF55545">
    <property type="entry name" value="beta-N-acetylhexosaminidase-like domain"/>
    <property type="match status" value="1"/>
</dbReference>
<dbReference type="InterPro" id="IPR015883">
    <property type="entry name" value="Glyco_hydro_20_cat"/>
</dbReference>
<feature type="compositionally biased region" description="Basic and acidic residues" evidence="5">
    <location>
        <begin position="1"/>
        <end position="10"/>
    </location>
</feature>
<dbReference type="PANTHER" id="PTHR22600">
    <property type="entry name" value="BETA-HEXOSAMINIDASE"/>
    <property type="match status" value="1"/>
</dbReference>
<dbReference type="EMBL" id="VSSQ01003530">
    <property type="protein sequence ID" value="MPM21144.1"/>
    <property type="molecule type" value="Genomic_DNA"/>
</dbReference>
<protein>
    <recommendedName>
        <fullName evidence="3">beta-N-acetylhexosaminidase</fullName>
        <ecNumber evidence="3">3.2.1.52</ecNumber>
    </recommendedName>
</protein>
<accession>A0A644Y4Q5</accession>
<evidence type="ECO:0000256" key="2">
    <source>
        <dbReference type="ARBA" id="ARBA00006285"/>
    </source>
</evidence>
<dbReference type="Pfam" id="PF00728">
    <property type="entry name" value="Glyco_hydro_20"/>
    <property type="match status" value="1"/>
</dbReference>
<comment type="catalytic activity">
    <reaction evidence="1">
        <text>Hydrolysis of terminal non-reducing N-acetyl-D-hexosamine residues in N-acetyl-beta-D-hexosaminides.</text>
        <dbReference type="EC" id="3.2.1.52"/>
    </reaction>
</comment>
<feature type="region of interest" description="Disordered" evidence="5">
    <location>
        <begin position="1"/>
        <end position="20"/>
    </location>
</feature>
<dbReference type="Gene3D" id="3.20.20.80">
    <property type="entry name" value="Glycosidases"/>
    <property type="match status" value="1"/>
</dbReference>
<reference evidence="7" key="1">
    <citation type="submission" date="2019-08" db="EMBL/GenBank/DDBJ databases">
        <authorList>
            <person name="Kucharzyk K."/>
            <person name="Murdoch R.W."/>
            <person name="Higgins S."/>
            <person name="Loffler F."/>
        </authorList>
    </citation>
    <scope>NUCLEOTIDE SEQUENCE</scope>
</reference>
<dbReference type="Gene3D" id="3.30.379.10">
    <property type="entry name" value="Chitobiase/beta-hexosaminidase domain 2-like"/>
    <property type="match status" value="1"/>
</dbReference>
<keyword evidence="4 7" id="KW-0378">Hydrolase</keyword>
<evidence type="ECO:0000256" key="1">
    <source>
        <dbReference type="ARBA" id="ARBA00001231"/>
    </source>
</evidence>
<evidence type="ECO:0000313" key="7">
    <source>
        <dbReference type="EMBL" id="MPM21144.1"/>
    </source>
</evidence>
<dbReference type="InterPro" id="IPR017853">
    <property type="entry name" value="GH"/>
</dbReference>
<dbReference type="EC" id="3.2.1.52" evidence="3"/>
<dbReference type="PANTHER" id="PTHR22600:SF57">
    <property type="entry name" value="BETA-N-ACETYLHEXOSAMINIDASE"/>
    <property type="match status" value="1"/>
</dbReference>
<dbReference type="InterPro" id="IPR029018">
    <property type="entry name" value="Hex-like_dom2"/>
</dbReference>
<evidence type="ECO:0000256" key="5">
    <source>
        <dbReference type="SAM" id="MobiDB-lite"/>
    </source>
</evidence>
<dbReference type="AlphaFoldDB" id="A0A644Y4Q5"/>
<dbReference type="PRINTS" id="PR00738">
    <property type="entry name" value="GLHYDRLASE20"/>
</dbReference>
<name>A0A644Y4Q5_9ZZZZ</name>
<feature type="domain" description="Glycoside hydrolase family 20 catalytic" evidence="6">
    <location>
        <begin position="113"/>
        <end position="457"/>
    </location>
</feature>
<keyword evidence="7" id="KW-0326">Glycosidase</keyword>
<dbReference type="GO" id="GO:0030203">
    <property type="term" value="P:glycosaminoglycan metabolic process"/>
    <property type="evidence" value="ECO:0007669"/>
    <property type="project" value="TreeGrafter"/>
</dbReference>
<comment type="caution">
    <text evidence="7">The sequence shown here is derived from an EMBL/GenBank/DDBJ whole genome shotgun (WGS) entry which is preliminary data.</text>
</comment>
<evidence type="ECO:0000256" key="4">
    <source>
        <dbReference type="ARBA" id="ARBA00022801"/>
    </source>
</evidence>
<evidence type="ECO:0000256" key="3">
    <source>
        <dbReference type="ARBA" id="ARBA00012663"/>
    </source>
</evidence>
<evidence type="ECO:0000259" key="6">
    <source>
        <dbReference type="Pfam" id="PF00728"/>
    </source>
</evidence>
<sequence>MPIPKLKEYQPKQGTAGFRTNGFSLDPALEGAREGITTMLSLAGRSDGQGETRFVKNNSLAEEAYALHCDDAGVLAEAGGETGAVHAAAALAQLALENGGVLPACTAFDEPRFGWRGLSLDICRHFFSIGTVRQIVDLLAFYRFNRLHLHLTDDQGFRFESERFPLLNTVGSHRESTLIRKHGRSEQDGVSHGGYYTKAELRELVAYCKARGIEIVPEIDMPGHALAMIASYPELACYFDEQNPVRVATSFGVSEFSKILLCAGNEKTFDFLFQLLDEVMEVFPFEYIHLGGDEAVKDEWKRCPNCQKVKKEHGLKDERELQGWFLSRVSRYLNSRGKKAIIWNDGLCASLDPGIVCQYWRPFLAAGNRSTAHYANAGERVIGSDFFHMYFDYPYAVTPLKKTFHYEPVLRGVKKSARGNFTGMECAVWTEWIDTEEKLFFNMLPRLAAAAEAGWSKQRRNYHAFVGKLPSHYALYERLGLAYANDVEKPKPFWKQLKTIKTFLTQNTHVELPGGGV</sequence>
<gene>
    <name evidence="7" type="primary">exoI_6</name>
    <name evidence="7" type="ORF">SDC9_67587</name>
</gene>
<dbReference type="GO" id="GO:0016020">
    <property type="term" value="C:membrane"/>
    <property type="evidence" value="ECO:0007669"/>
    <property type="project" value="TreeGrafter"/>
</dbReference>
<comment type="similarity">
    <text evidence="2">Belongs to the glycosyl hydrolase 20 family.</text>
</comment>